<sequence length="427" mass="47506">MHFEIMHKLWASTYKELLLLLRDLGGIAILFVMPMLLLIVITLVQDSTFKTISDITIPVLLVDNDKGEVSKNIIDNLSESNSFQILQKDSEEEAKEAVFAGKYQLAIVIPESLSTSLQKKVNQNVEGILSKFGLEEDSLLVKKETIPVKEVRLYFDPATQVSFKSSVKNGIDKMISKIETQSIYKAFQSELGEDEDESIFDTENFIAFKEILPTKNNEEIVPNSAQHNVPAWTLFAIFFIIVPLSINLVKEKNQGTFVRLRTQPVNYATVLGGKTIVYLGVCLIQFTLMLLVGIYIFPAIGLPVVDVTGKLFLLYVVAIFSGLAAIGLGLLLGTIAKTQEQAAPFGATTVVILAALGGVWVPVFVMPKFMQLISKISPMNWGLEAFYDVFLRNVSFVKILPEISLLLLFFLLTILIAIIYNRSKNAV</sequence>
<keyword evidence="6 8" id="KW-1133">Transmembrane helix</keyword>
<feature type="transmembrane region" description="Helical" evidence="8">
    <location>
        <begin position="345"/>
        <end position="365"/>
    </location>
</feature>
<keyword evidence="3" id="KW-0813">Transport</keyword>
<dbReference type="GO" id="GO:0140359">
    <property type="term" value="F:ABC-type transporter activity"/>
    <property type="evidence" value="ECO:0007669"/>
    <property type="project" value="InterPro"/>
</dbReference>
<feature type="transmembrane region" description="Helical" evidence="8">
    <location>
        <begin position="20"/>
        <end position="44"/>
    </location>
</feature>
<name>A0A9X1R2G5_9FLAO</name>
<dbReference type="PANTHER" id="PTHR30294">
    <property type="entry name" value="MEMBRANE COMPONENT OF ABC TRANSPORTER YHHJ-RELATED"/>
    <property type="match status" value="1"/>
</dbReference>
<evidence type="ECO:0000259" key="9">
    <source>
        <dbReference type="PROSITE" id="PS51012"/>
    </source>
</evidence>
<dbReference type="InterPro" id="IPR051449">
    <property type="entry name" value="ABC-2_transporter_component"/>
</dbReference>
<dbReference type="GO" id="GO:0005886">
    <property type="term" value="C:plasma membrane"/>
    <property type="evidence" value="ECO:0007669"/>
    <property type="project" value="UniProtKB-SubCell"/>
</dbReference>
<evidence type="ECO:0000256" key="6">
    <source>
        <dbReference type="ARBA" id="ARBA00022989"/>
    </source>
</evidence>
<comment type="similarity">
    <text evidence="2">Belongs to the ABC-2 integral membrane protein family.</text>
</comment>
<dbReference type="InterPro" id="IPR013525">
    <property type="entry name" value="ABC2_TM"/>
</dbReference>
<keyword evidence="11" id="KW-1185">Reference proteome</keyword>
<evidence type="ECO:0000256" key="2">
    <source>
        <dbReference type="ARBA" id="ARBA00007783"/>
    </source>
</evidence>
<evidence type="ECO:0000313" key="10">
    <source>
        <dbReference type="EMBL" id="MCG2430637.1"/>
    </source>
</evidence>
<evidence type="ECO:0000256" key="5">
    <source>
        <dbReference type="ARBA" id="ARBA00022692"/>
    </source>
</evidence>
<dbReference type="Pfam" id="PF12698">
    <property type="entry name" value="ABC2_membrane_3"/>
    <property type="match status" value="1"/>
</dbReference>
<dbReference type="PANTHER" id="PTHR30294:SF38">
    <property type="entry name" value="TRANSPORT PERMEASE PROTEIN"/>
    <property type="match status" value="1"/>
</dbReference>
<dbReference type="Gene3D" id="3.40.1710.10">
    <property type="entry name" value="abc type-2 transporter like domain"/>
    <property type="match status" value="1"/>
</dbReference>
<dbReference type="AlphaFoldDB" id="A0A9X1R2G5"/>
<dbReference type="PROSITE" id="PS51012">
    <property type="entry name" value="ABC_TM2"/>
    <property type="match status" value="1"/>
</dbReference>
<keyword evidence="7 8" id="KW-0472">Membrane</keyword>
<dbReference type="Proteomes" id="UP001139462">
    <property type="component" value="Unassembled WGS sequence"/>
</dbReference>
<gene>
    <name evidence="10" type="ORF">K8344_05865</name>
</gene>
<protein>
    <submittedName>
        <fullName evidence="10">ABC transporter permease</fullName>
    </submittedName>
</protein>
<organism evidence="10 11">
    <name type="scientific">Aequorivita xiaoshiensis</name>
    <dbReference type="NCBI Taxonomy" id="2874476"/>
    <lineage>
        <taxon>Bacteria</taxon>
        <taxon>Pseudomonadati</taxon>
        <taxon>Bacteroidota</taxon>
        <taxon>Flavobacteriia</taxon>
        <taxon>Flavobacteriales</taxon>
        <taxon>Flavobacteriaceae</taxon>
        <taxon>Aequorivita</taxon>
    </lineage>
</organism>
<feature type="transmembrane region" description="Helical" evidence="8">
    <location>
        <begin position="312"/>
        <end position="333"/>
    </location>
</feature>
<comment type="subcellular location">
    <subcellularLocation>
        <location evidence="1">Cell membrane</location>
        <topology evidence="1">Multi-pass membrane protein</topology>
    </subcellularLocation>
</comment>
<evidence type="ECO:0000313" key="11">
    <source>
        <dbReference type="Proteomes" id="UP001139462"/>
    </source>
</evidence>
<feature type="transmembrane region" description="Helical" evidence="8">
    <location>
        <begin position="399"/>
        <end position="420"/>
    </location>
</feature>
<proteinExistence type="inferred from homology"/>
<reference evidence="10" key="1">
    <citation type="submission" date="2021-09" db="EMBL/GenBank/DDBJ databases">
        <title>Genome of Aequorivita sp. strain F64183.</title>
        <authorList>
            <person name="Wang Y."/>
        </authorList>
    </citation>
    <scope>NUCLEOTIDE SEQUENCE</scope>
    <source>
        <strain evidence="10">F64183</strain>
    </source>
</reference>
<feature type="domain" description="ABC transmembrane type-2" evidence="9">
    <location>
        <begin position="188"/>
        <end position="424"/>
    </location>
</feature>
<evidence type="ECO:0000256" key="7">
    <source>
        <dbReference type="ARBA" id="ARBA00023136"/>
    </source>
</evidence>
<dbReference type="EMBL" id="JAIRBB010000003">
    <property type="protein sequence ID" value="MCG2430637.1"/>
    <property type="molecule type" value="Genomic_DNA"/>
</dbReference>
<keyword evidence="4" id="KW-1003">Cell membrane</keyword>
<evidence type="ECO:0000256" key="8">
    <source>
        <dbReference type="SAM" id="Phobius"/>
    </source>
</evidence>
<feature type="transmembrane region" description="Helical" evidence="8">
    <location>
        <begin position="229"/>
        <end position="249"/>
    </location>
</feature>
<dbReference type="InterPro" id="IPR047817">
    <property type="entry name" value="ABC2_TM_bact-type"/>
</dbReference>
<comment type="caution">
    <text evidence="10">The sequence shown here is derived from an EMBL/GenBank/DDBJ whole genome shotgun (WGS) entry which is preliminary data.</text>
</comment>
<evidence type="ECO:0000256" key="4">
    <source>
        <dbReference type="ARBA" id="ARBA00022475"/>
    </source>
</evidence>
<evidence type="ECO:0000256" key="1">
    <source>
        <dbReference type="ARBA" id="ARBA00004651"/>
    </source>
</evidence>
<feature type="transmembrane region" description="Helical" evidence="8">
    <location>
        <begin position="276"/>
        <end position="300"/>
    </location>
</feature>
<accession>A0A9X1R2G5</accession>
<evidence type="ECO:0000256" key="3">
    <source>
        <dbReference type="ARBA" id="ARBA00022448"/>
    </source>
</evidence>
<keyword evidence="5 8" id="KW-0812">Transmembrane</keyword>